<protein>
    <submittedName>
        <fullName evidence="5">F-box domain-containing protein</fullName>
    </submittedName>
</protein>
<proteinExistence type="predicted"/>
<evidence type="ECO:0000313" key="5">
    <source>
        <dbReference type="WBParaSite" id="DME_0000158701-mRNA-1"/>
    </source>
</evidence>
<evidence type="ECO:0000313" key="4">
    <source>
        <dbReference type="Proteomes" id="UP000274756"/>
    </source>
</evidence>
<gene>
    <name evidence="2" type="ORF">DME_LOCUS5947</name>
</gene>
<evidence type="ECO:0000313" key="2">
    <source>
        <dbReference type="EMBL" id="VDN55974.1"/>
    </source>
</evidence>
<dbReference type="InterPro" id="IPR001810">
    <property type="entry name" value="F-box_dom"/>
</dbReference>
<dbReference type="STRING" id="318479.A0A0N4U490"/>
<dbReference type="EMBL" id="UYYG01001154">
    <property type="protein sequence ID" value="VDN55974.1"/>
    <property type="molecule type" value="Genomic_DNA"/>
</dbReference>
<sequence>MICRCYPVTLHRCRLVCKKWRKIIDELDEGYLEPFRSAGHLRLYVCDRRRFLHFFSVKNFTSNFIILNTVWRNFRAILEKFLEHQPLSCSVRDLTSFRKTAYVKDCLAQVNEDISWDYQFDLTSWSQKYEIIEVDTFFVFYSAYFQSMSEIFTRLSSGRFERLADKLRAIQPLHIVFNDLSSYERRPTMLLFWFLKQLTNVRKLTFNCVRGDQKVEIDRILSVIGLDEINIIQPVYQFFTQNLFR</sequence>
<name>A0A0N4U490_DRAME</name>
<organism evidence="3 5">
    <name type="scientific">Dracunculus medinensis</name>
    <name type="common">Guinea worm</name>
    <dbReference type="NCBI Taxonomy" id="318479"/>
    <lineage>
        <taxon>Eukaryota</taxon>
        <taxon>Metazoa</taxon>
        <taxon>Ecdysozoa</taxon>
        <taxon>Nematoda</taxon>
        <taxon>Chromadorea</taxon>
        <taxon>Rhabditida</taxon>
        <taxon>Spirurina</taxon>
        <taxon>Dracunculoidea</taxon>
        <taxon>Dracunculidae</taxon>
        <taxon>Dracunculus</taxon>
    </lineage>
</organism>
<evidence type="ECO:0000313" key="3">
    <source>
        <dbReference type="Proteomes" id="UP000038040"/>
    </source>
</evidence>
<dbReference type="WBParaSite" id="DME_0000158701-mRNA-1">
    <property type="protein sequence ID" value="DME_0000158701-mRNA-1"/>
    <property type="gene ID" value="DME_0000158701"/>
</dbReference>
<feature type="domain" description="F-box" evidence="1">
    <location>
        <begin position="8"/>
        <end position="27"/>
    </location>
</feature>
<dbReference type="OrthoDB" id="5799818at2759"/>
<dbReference type="AlphaFoldDB" id="A0A0N4U490"/>
<accession>A0A0N4U490</accession>
<reference evidence="2 4" key="2">
    <citation type="submission" date="2018-11" db="EMBL/GenBank/DDBJ databases">
        <authorList>
            <consortium name="Pathogen Informatics"/>
        </authorList>
    </citation>
    <scope>NUCLEOTIDE SEQUENCE [LARGE SCALE GENOMIC DNA]</scope>
</reference>
<keyword evidence="4" id="KW-1185">Reference proteome</keyword>
<dbReference type="Proteomes" id="UP000274756">
    <property type="component" value="Unassembled WGS sequence"/>
</dbReference>
<evidence type="ECO:0000259" key="1">
    <source>
        <dbReference type="Pfam" id="PF00646"/>
    </source>
</evidence>
<dbReference type="Proteomes" id="UP000038040">
    <property type="component" value="Unplaced"/>
</dbReference>
<reference evidence="5" key="1">
    <citation type="submission" date="2017-02" db="UniProtKB">
        <authorList>
            <consortium name="WormBaseParasite"/>
        </authorList>
    </citation>
    <scope>IDENTIFICATION</scope>
</reference>
<dbReference type="Pfam" id="PF00646">
    <property type="entry name" value="F-box"/>
    <property type="match status" value="1"/>
</dbReference>